<dbReference type="InterPro" id="IPR024794">
    <property type="entry name" value="Rbsml_eL15_core_dom_sf"/>
</dbReference>
<dbReference type="GO" id="GO:0002181">
    <property type="term" value="P:cytoplasmic translation"/>
    <property type="evidence" value="ECO:0007669"/>
    <property type="project" value="TreeGrafter"/>
</dbReference>
<reference evidence="6 7" key="1">
    <citation type="journal article" date="2017" name="PLoS Biol.">
        <title>The sea cucumber genome provides insights into morphological evolution and visceral regeneration.</title>
        <authorList>
            <person name="Zhang X."/>
            <person name="Sun L."/>
            <person name="Yuan J."/>
            <person name="Sun Y."/>
            <person name="Gao Y."/>
            <person name="Zhang L."/>
            <person name="Li S."/>
            <person name="Dai H."/>
            <person name="Hamel J.F."/>
            <person name="Liu C."/>
            <person name="Yu Y."/>
            <person name="Liu S."/>
            <person name="Lin W."/>
            <person name="Guo K."/>
            <person name="Jin S."/>
            <person name="Xu P."/>
            <person name="Storey K.B."/>
            <person name="Huan P."/>
            <person name="Zhang T."/>
            <person name="Zhou Y."/>
            <person name="Zhang J."/>
            <person name="Lin C."/>
            <person name="Li X."/>
            <person name="Xing L."/>
            <person name="Huo D."/>
            <person name="Sun M."/>
            <person name="Wang L."/>
            <person name="Mercier A."/>
            <person name="Li F."/>
            <person name="Yang H."/>
            <person name="Xiang J."/>
        </authorList>
    </citation>
    <scope>NUCLEOTIDE SEQUENCE [LARGE SCALE GENOMIC DNA]</scope>
    <source>
        <strain evidence="6">Shaxun</strain>
        <tissue evidence="6">Muscle</tissue>
    </source>
</reference>
<dbReference type="STRING" id="307972.A0A2G8JGS3"/>
<dbReference type="AlphaFoldDB" id="A0A2G8JGS3"/>
<name>A0A2G8JGS3_STIJA</name>
<dbReference type="PANTHER" id="PTHR11847">
    <property type="entry name" value="RIBOSOMAL PROTEIN L15"/>
    <property type="match status" value="1"/>
</dbReference>
<dbReference type="Gene3D" id="3.40.1120.10">
    <property type="entry name" value="Ribosomal protein l15e"/>
    <property type="match status" value="2"/>
</dbReference>
<dbReference type="Proteomes" id="UP000230750">
    <property type="component" value="Unassembled WGS sequence"/>
</dbReference>
<proteinExistence type="inferred from homology"/>
<organism evidence="6 7">
    <name type="scientific">Stichopus japonicus</name>
    <name type="common">Sea cucumber</name>
    <dbReference type="NCBI Taxonomy" id="307972"/>
    <lineage>
        <taxon>Eukaryota</taxon>
        <taxon>Metazoa</taxon>
        <taxon>Echinodermata</taxon>
        <taxon>Eleutherozoa</taxon>
        <taxon>Echinozoa</taxon>
        <taxon>Holothuroidea</taxon>
        <taxon>Aspidochirotacea</taxon>
        <taxon>Aspidochirotida</taxon>
        <taxon>Stichopodidae</taxon>
        <taxon>Apostichopus</taxon>
    </lineage>
</organism>
<keyword evidence="2 4" id="KW-0689">Ribosomal protein</keyword>
<evidence type="ECO:0000313" key="7">
    <source>
        <dbReference type="Proteomes" id="UP000230750"/>
    </source>
</evidence>
<dbReference type="Pfam" id="PF00827">
    <property type="entry name" value="Ribosomal_L15e"/>
    <property type="match status" value="2"/>
</dbReference>
<dbReference type="GO" id="GO:0003723">
    <property type="term" value="F:RNA binding"/>
    <property type="evidence" value="ECO:0007669"/>
    <property type="project" value="TreeGrafter"/>
</dbReference>
<evidence type="ECO:0000256" key="1">
    <source>
        <dbReference type="ARBA" id="ARBA00006857"/>
    </source>
</evidence>
<evidence type="ECO:0000256" key="3">
    <source>
        <dbReference type="ARBA" id="ARBA00023274"/>
    </source>
</evidence>
<feature type="region of interest" description="Disordered" evidence="5">
    <location>
        <begin position="36"/>
        <end position="56"/>
    </location>
</feature>
<dbReference type="InterPro" id="IPR012678">
    <property type="entry name" value="Ribosomal_uL23/eL15/eS24_sf"/>
</dbReference>
<keyword evidence="3 4" id="KW-0687">Ribonucleoprotein</keyword>
<dbReference type="EMBL" id="MRZV01002032">
    <property type="protein sequence ID" value="PIK34943.1"/>
    <property type="molecule type" value="Genomic_DNA"/>
</dbReference>
<dbReference type="SMART" id="SM01384">
    <property type="entry name" value="Ribosomal_L15e"/>
    <property type="match status" value="1"/>
</dbReference>
<comment type="similarity">
    <text evidence="1 4">Belongs to the eukaryotic ribosomal protein eL15 family.</text>
</comment>
<evidence type="ECO:0000256" key="5">
    <source>
        <dbReference type="SAM" id="MobiDB-lite"/>
    </source>
</evidence>
<dbReference type="OrthoDB" id="10255148at2759"/>
<dbReference type="InterPro" id="IPR000439">
    <property type="entry name" value="Ribosomal_eL15"/>
</dbReference>
<dbReference type="PANTHER" id="PTHR11847:SF4">
    <property type="entry name" value="LARGE RIBOSOMAL SUBUNIT PROTEIN EL15"/>
    <property type="match status" value="1"/>
</dbReference>
<feature type="region of interest" description="Disordered" evidence="5">
    <location>
        <begin position="134"/>
        <end position="160"/>
    </location>
</feature>
<protein>
    <recommendedName>
        <fullName evidence="4">Ribosomal protein L15</fullName>
    </recommendedName>
</protein>
<evidence type="ECO:0000313" key="6">
    <source>
        <dbReference type="EMBL" id="PIK34943.1"/>
    </source>
</evidence>
<evidence type="ECO:0000256" key="4">
    <source>
        <dbReference type="RuleBase" id="RU000663"/>
    </source>
</evidence>
<accession>A0A2G8JGS3</accession>
<evidence type="ECO:0000256" key="2">
    <source>
        <dbReference type="ARBA" id="ARBA00022980"/>
    </source>
</evidence>
<comment type="caution">
    <text evidence="6">The sequence shown here is derived from an EMBL/GenBank/DDBJ whole genome shotgun (WGS) entry which is preliminary data.</text>
</comment>
<dbReference type="SUPFAM" id="SSF54189">
    <property type="entry name" value="Ribosomal proteins S24e, L23 and L15e"/>
    <property type="match status" value="1"/>
</dbReference>
<feature type="compositionally biased region" description="Basic and acidic residues" evidence="5">
    <location>
        <begin position="134"/>
        <end position="148"/>
    </location>
</feature>
<dbReference type="GO" id="GO:0022625">
    <property type="term" value="C:cytosolic large ribosomal subunit"/>
    <property type="evidence" value="ECO:0007669"/>
    <property type="project" value="TreeGrafter"/>
</dbReference>
<gene>
    <name evidence="6" type="ORF">BSL78_28232</name>
</gene>
<dbReference type="GO" id="GO:0003735">
    <property type="term" value="F:structural constituent of ribosome"/>
    <property type="evidence" value="ECO:0007669"/>
    <property type="project" value="InterPro"/>
</dbReference>
<keyword evidence="7" id="KW-1185">Reference proteome</keyword>
<sequence>MGSHKYVSELWKKKQCDVMRFLRRIRTWHYRQLSSVHRASRPTRPDKAKSLGYRAKQGKDQGINQLKFQRSLQSVAEERVGRRCGGLRVLSSYWIAEDSTYKYYEIIMVDPFHKAIRRTPDMQWICKNVMKAPRNERPNRRRQEESWPRKGPSLQDDTSRWIKKGGLEEKTGHVSPKVPLESHHALIGRPKKLPSSAYLVICCILGVYK</sequence>